<proteinExistence type="predicted"/>
<protein>
    <submittedName>
        <fullName evidence="2">Mce-family protein mce2Da</fullName>
    </submittedName>
</protein>
<gene>
    <name evidence="2" type="ORF">ERS027659_03727</name>
</gene>
<dbReference type="Proteomes" id="UP000050164">
    <property type="component" value="Unassembled WGS sequence"/>
</dbReference>
<evidence type="ECO:0000313" key="3">
    <source>
        <dbReference type="Proteomes" id="UP000050164"/>
    </source>
</evidence>
<accession>A0A655ACY1</accession>
<feature type="region of interest" description="Disordered" evidence="1">
    <location>
        <begin position="151"/>
        <end position="204"/>
    </location>
</feature>
<evidence type="ECO:0000256" key="1">
    <source>
        <dbReference type="SAM" id="MobiDB-lite"/>
    </source>
</evidence>
<name>A0A655ACY1_MYCTX</name>
<organism evidence="2 3">
    <name type="scientific">Mycobacterium tuberculosis</name>
    <dbReference type="NCBI Taxonomy" id="1773"/>
    <lineage>
        <taxon>Bacteria</taxon>
        <taxon>Bacillati</taxon>
        <taxon>Actinomycetota</taxon>
        <taxon>Actinomycetes</taxon>
        <taxon>Mycobacteriales</taxon>
        <taxon>Mycobacteriaceae</taxon>
        <taxon>Mycobacterium</taxon>
        <taxon>Mycobacterium tuberculosis complex</taxon>
    </lineage>
</organism>
<sequence length="204" mass="21751">MLPTYASNFNNLYYPLHSSLVGQFVFPNFANPIQLICSAIQAGSRLGYQESAELCAQYLAPVLDALKFNYLPFGSNPFSSAATLPKEVAYSEERLRPPPGYKDTTVPGIFSRDTPFSHGNHEPGWVVAPGMQGMQVQPFTANMLTPESLAELLGGPDIAPPPPGTNLPGPPNAYDESNPLPPPWYPQPASLPAAGATGQPGPGQ</sequence>
<dbReference type="EMBL" id="CNFT01001142">
    <property type="protein sequence ID" value="CKS91395.1"/>
    <property type="molecule type" value="Genomic_DNA"/>
</dbReference>
<feature type="compositionally biased region" description="Pro residues" evidence="1">
    <location>
        <begin position="158"/>
        <end position="171"/>
    </location>
</feature>
<dbReference type="AlphaFoldDB" id="A0A655ACY1"/>
<reference evidence="2 3" key="1">
    <citation type="submission" date="2015-03" db="EMBL/GenBank/DDBJ databases">
        <authorList>
            <consortium name="Pathogen Informatics"/>
        </authorList>
    </citation>
    <scope>NUCLEOTIDE SEQUENCE [LARGE SCALE GENOMIC DNA]</scope>
    <source>
        <strain evidence="2 3">Bir 185</strain>
    </source>
</reference>
<evidence type="ECO:0000313" key="2">
    <source>
        <dbReference type="EMBL" id="CKS91395.1"/>
    </source>
</evidence>